<dbReference type="InterPro" id="IPR014284">
    <property type="entry name" value="RNA_pol_sigma-70_dom"/>
</dbReference>
<feature type="domain" description="RNA polymerase sigma factor 70 region 4 type 2" evidence="3">
    <location>
        <begin position="111"/>
        <end position="163"/>
    </location>
</feature>
<dbReference type="GO" id="GO:0016987">
    <property type="term" value="F:sigma factor activity"/>
    <property type="evidence" value="ECO:0007669"/>
    <property type="project" value="InterPro"/>
</dbReference>
<evidence type="ECO:0008006" key="6">
    <source>
        <dbReference type="Google" id="ProtNLM"/>
    </source>
</evidence>
<organism evidence="4 5">
    <name type="scientific">Reticulibacter mediterranei</name>
    <dbReference type="NCBI Taxonomy" id="2778369"/>
    <lineage>
        <taxon>Bacteria</taxon>
        <taxon>Bacillati</taxon>
        <taxon>Chloroflexota</taxon>
        <taxon>Ktedonobacteria</taxon>
        <taxon>Ktedonobacterales</taxon>
        <taxon>Reticulibacteraceae</taxon>
        <taxon>Reticulibacter</taxon>
    </lineage>
</organism>
<keyword evidence="5" id="KW-1185">Reference proteome</keyword>
<protein>
    <recommendedName>
        <fullName evidence="6">RNA polymerase subunit sigma-24</fullName>
    </recommendedName>
</protein>
<evidence type="ECO:0000313" key="5">
    <source>
        <dbReference type="Proteomes" id="UP000597444"/>
    </source>
</evidence>
<feature type="domain" description="RNA polymerase sigma-70 region 2" evidence="2">
    <location>
        <begin position="14"/>
        <end position="77"/>
    </location>
</feature>
<name>A0A8J3N6Q7_9CHLR</name>
<dbReference type="PANTHER" id="PTHR30173:SF36">
    <property type="entry name" value="ECF RNA POLYMERASE SIGMA FACTOR SIGJ"/>
    <property type="match status" value="1"/>
</dbReference>
<dbReference type="Pfam" id="PF04542">
    <property type="entry name" value="Sigma70_r2"/>
    <property type="match status" value="1"/>
</dbReference>
<evidence type="ECO:0000313" key="4">
    <source>
        <dbReference type="EMBL" id="GHO96362.1"/>
    </source>
</evidence>
<dbReference type="InterPro" id="IPR007627">
    <property type="entry name" value="RNA_pol_sigma70_r2"/>
</dbReference>
<dbReference type="InterPro" id="IPR013249">
    <property type="entry name" value="RNA_pol_sigma70_r4_t2"/>
</dbReference>
<reference evidence="4" key="1">
    <citation type="submission" date="2020-10" db="EMBL/GenBank/DDBJ databases">
        <title>Taxonomic study of unclassified bacteria belonging to the class Ktedonobacteria.</title>
        <authorList>
            <person name="Yabe S."/>
            <person name="Wang C.M."/>
            <person name="Zheng Y."/>
            <person name="Sakai Y."/>
            <person name="Cavaletti L."/>
            <person name="Monciardini P."/>
            <person name="Donadio S."/>
        </authorList>
    </citation>
    <scope>NUCLEOTIDE SEQUENCE</scope>
    <source>
        <strain evidence="4">ID150040</strain>
    </source>
</reference>
<dbReference type="EMBL" id="BNJK01000001">
    <property type="protein sequence ID" value="GHO96362.1"/>
    <property type="molecule type" value="Genomic_DNA"/>
</dbReference>
<dbReference type="InterPro" id="IPR052704">
    <property type="entry name" value="ECF_Sigma-70_Domain"/>
</dbReference>
<dbReference type="InterPro" id="IPR013324">
    <property type="entry name" value="RNA_pol_sigma_r3/r4-like"/>
</dbReference>
<dbReference type="Gene3D" id="1.10.1740.10">
    <property type="match status" value="1"/>
</dbReference>
<dbReference type="InterPro" id="IPR036388">
    <property type="entry name" value="WH-like_DNA-bd_sf"/>
</dbReference>
<dbReference type="GO" id="GO:0006352">
    <property type="term" value="P:DNA-templated transcription initiation"/>
    <property type="evidence" value="ECO:0007669"/>
    <property type="project" value="InterPro"/>
</dbReference>
<dbReference type="PANTHER" id="PTHR30173">
    <property type="entry name" value="SIGMA 19 FACTOR"/>
    <property type="match status" value="1"/>
</dbReference>
<comment type="subunit">
    <text evidence="1">Interacts transiently with the RNA polymerase catalytic core formed by RpoA, RpoB, RpoC and RpoZ (2 alpha, 1 beta, 1 beta' and 1 omega subunit) to form the RNA polymerase holoenzyme that can initiate transcription.</text>
</comment>
<gene>
    <name evidence="4" type="ORF">KSF_064100</name>
</gene>
<dbReference type="Proteomes" id="UP000597444">
    <property type="component" value="Unassembled WGS sequence"/>
</dbReference>
<evidence type="ECO:0000256" key="1">
    <source>
        <dbReference type="ARBA" id="ARBA00011344"/>
    </source>
</evidence>
<evidence type="ECO:0000259" key="2">
    <source>
        <dbReference type="Pfam" id="PF04542"/>
    </source>
</evidence>
<comment type="caution">
    <text evidence="4">The sequence shown here is derived from an EMBL/GenBank/DDBJ whole genome shotgun (WGS) entry which is preliminary data.</text>
</comment>
<proteinExistence type="predicted"/>
<dbReference type="Pfam" id="PF08281">
    <property type="entry name" value="Sigma70_r4_2"/>
    <property type="match status" value="1"/>
</dbReference>
<dbReference type="GO" id="GO:0003677">
    <property type="term" value="F:DNA binding"/>
    <property type="evidence" value="ECO:0007669"/>
    <property type="project" value="InterPro"/>
</dbReference>
<dbReference type="SUPFAM" id="SSF88659">
    <property type="entry name" value="Sigma3 and sigma4 domains of RNA polymerase sigma factors"/>
    <property type="match status" value="1"/>
</dbReference>
<evidence type="ECO:0000259" key="3">
    <source>
        <dbReference type="Pfam" id="PF08281"/>
    </source>
</evidence>
<dbReference type="NCBIfam" id="NF007214">
    <property type="entry name" value="PRK09636.1"/>
    <property type="match status" value="1"/>
</dbReference>
<dbReference type="SUPFAM" id="SSF54427">
    <property type="entry name" value="NTF2-like"/>
    <property type="match status" value="1"/>
</dbReference>
<sequence length="338" mass="38711">MTMNTSNTQQEKIFQEYKPLLFSIAYSMLGSIMDAEDCMQEAFLQWYTADQQETIDNPKAYLCTLVTRRCIDRLRAAHAQRETYVGLWLPEPLIETADPSYLSELTESLSMAFLLLMEHLSPIERAVFLLRQVFDYDYAEIATIVGKSAENCRQIMHRARRHLPTQSNVSQTPPAQQQQVFTQFLQASINGDMDGLLHVLADEIVLYADSGGKVRAARNPLYGPDHVARYLLGLKQKFLSLFKLAVQPMIINRQPGLVGYLEEALDEKQLLHLELESREYIKQQLSWYQHALKKGEAVFAIVCTCTDTQIQEVDMIVNPEKLRHIPPLNAHDNDTITF</sequence>
<dbReference type="CDD" id="cd06171">
    <property type="entry name" value="Sigma70_r4"/>
    <property type="match status" value="1"/>
</dbReference>
<dbReference type="Gene3D" id="1.10.10.10">
    <property type="entry name" value="Winged helix-like DNA-binding domain superfamily/Winged helix DNA-binding domain"/>
    <property type="match status" value="1"/>
</dbReference>
<dbReference type="SUPFAM" id="SSF88946">
    <property type="entry name" value="Sigma2 domain of RNA polymerase sigma factors"/>
    <property type="match status" value="1"/>
</dbReference>
<dbReference type="InterPro" id="IPR032710">
    <property type="entry name" value="NTF2-like_dom_sf"/>
</dbReference>
<dbReference type="NCBIfam" id="TIGR02937">
    <property type="entry name" value="sigma70-ECF"/>
    <property type="match status" value="1"/>
</dbReference>
<accession>A0A8J3N6Q7</accession>
<dbReference type="AlphaFoldDB" id="A0A8J3N6Q7"/>
<dbReference type="InterPro" id="IPR013325">
    <property type="entry name" value="RNA_pol_sigma_r2"/>
</dbReference>